<name>A0A0D0CHX7_9AGAR</name>
<evidence type="ECO:0000313" key="3">
    <source>
        <dbReference type="Proteomes" id="UP000053593"/>
    </source>
</evidence>
<dbReference type="HOGENOM" id="CLU_2527688_0_0_1"/>
<feature type="region of interest" description="Disordered" evidence="1">
    <location>
        <begin position="34"/>
        <end position="84"/>
    </location>
</feature>
<feature type="compositionally biased region" description="Basic and acidic residues" evidence="1">
    <location>
        <begin position="63"/>
        <end position="74"/>
    </location>
</feature>
<dbReference type="Proteomes" id="UP000053593">
    <property type="component" value="Unassembled WGS sequence"/>
</dbReference>
<feature type="compositionally biased region" description="Gly residues" evidence="1">
    <location>
        <begin position="75"/>
        <end position="84"/>
    </location>
</feature>
<dbReference type="OrthoDB" id="3110979at2759"/>
<proteinExistence type="predicted"/>
<keyword evidence="3" id="KW-1185">Reference proteome</keyword>
<evidence type="ECO:0000256" key="1">
    <source>
        <dbReference type="SAM" id="MobiDB-lite"/>
    </source>
</evidence>
<dbReference type="AlphaFoldDB" id="A0A0D0CHX7"/>
<sequence>MSRRRDSSSLVIDIFDDDKERWWNMPVVQGDELRGGLDEEDQKKYHYRPQSVDKSTSFSGTLSDERGADGERIQGGKGSGKAVF</sequence>
<protein>
    <submittedName>
        <fullName evidence="2">Uncharacterized protein</fullName>
    </submittedName>
</protein>
<organism evidence="2 3">
    <name type="scientific">Collybiopsis luxurians FD-317 M1</name>
    <dbReference type="NCBI Taxonomy" id="944289"/>
    <lineage>
        <taxon>Eukaryota</taxon>
        <taxon>Fungi</taxon>
        <taxon>Dikarya</taxon>
        <taxon>Basidiomycota</taxon>
        <taxon>Agaricomycotina</taxon>
        <taxon>Agaricomycetes</taxon>
        <taxon>Agaricomycetidae</taxon>
        <taxon>Agaricales</taxon>
        <taxon>Marasmiineae</taxon>
        <taxon>Omphalotaceae</taxon>
        <taxon>Collybiopsis</taxon>
        <taxon>Collybiopsis luxurians</taxon>
    </lineage>
</organism>
<gene>
    <name evidence="2" type="ORF">GYMLUDRAFT_242943</name>
</gene>
<feature type="compositionally biased region" description="Basic and acidic residues" evidence="1">
    <location>
        <begin position="34"/>
        <end position="44"/>
    </location>
</feature>
<evidence type="ECO:0000313" key="2">
    <source>
        <dbReference type="EMBL" id="KIK62264.1"/>
    </source>
</evidence>
<dbReference type="EMBL" id="KN834768">
    <property type="protein sequence ID" value="KIK62264.1"/>
    <property type="molecule type" value="Genomic_DNA"/>
</dbReference>
<feature type="compositionally biased region" description="Polar residues" evidence="1">
    <location>
        <begin position="52"/>
        <end position="62"/>
    </location>
</feature>
<reference evidence="2 3" key="1">
    <citation type="submission" date="2014-04" db="EMBL/GenBank/DDBJ databases">
        <title>Evolutionary Origins and Diversification of the Mycorrhizal Mutualists.</title>
        <authorList>
            <consortium name="DOE Joint Genome Institute"/>
            <consortium name="Mycorrhizal Genomics Consortium"/>
            <person name="Kohler A."/>
            <person name="Kuo A."/>
            <person name="Nagy L.G."/>
            <person name="Floudas D."/>
            <person name="Copeland A."/>
            <person name="Barry K.W."/>
            <person name="Cichocki N."/>
            <person name="Veneault-Fourrey C."/>
            <person name="LaButti K."/>
            <person name="Lindquist E.A."/>
            <person name="Lipzen A."/>
            <person name="Lundell T."/>
            <person name="Morin E."/>
            <person name="Murat C."/>
            <person name="Riley R."/>
            <person name="Ohm R."/>
            <person name="Sun H."/>
            <person name="Tunlid A."/>
            <person name="Henrissat B."/>
            <person name="Grigoriev I.V."/>
            <person name="Hibbett D.S."/>
            <person name="Martin F."/>
        </authorList>
    </citation>
    <scope>NUCLEOTIDE SEQUENCE [LARGE SCALE GENOMIC DNA]</scope>
    <source>
        <strain evidence="2 3">FD-317 M1</strain>
    </source>
</reference>
<accession>A0A0D0CHX7</accession>